<dbReference type="SUPFAM" id="SSF51101">
    <property type="entry name" value="Mannose-binding lectins"/>
    <property type="match status" value="1"/>
</dbReference>
<dbReference type="InterPro" id="IPR002182">
    <property type="entry name" value="NB-ARC"/>
</dbReference>
<dbReference type="PROSITE" id="PS51752">
    <property type="entry name" value="JACALIN_LECTIN"/>
    <property type="match status" value="1"/>
</dbReference>
<dbReference type="Gene3D" id="2.100.10.30">
    <property type="entry name" value="Jacalin-like lectin domain"/>
    <property type="match status" value="1"/>
</dbReference>
<evidence type="ECO:0000256" key="1">
    <source>
        <dbReference type="ARBA" id="ARBA00006568"/>
    </source>
</evidence>
<proteinExistence type="inferred from homology"/>
<organism evidence="7 8">
    <name type="scientific">Tetracentron sinense</name>
    <name type="common">Spur-leaf</name>
    <dbReference type="NCBI Taxonomy" id="13715"/>
    <lineage>
        <taxon>Eukaryota</taxon>
        <taxon>Viridiplantae</taxon>
        <taxon>Streptophyta</taxon>
        <taxon>Embryophyta</taxon>
        <taxon>Tracheophyta</taxon>
        <taxon>Spermatophyta</taxon>
        <taxon>Magnoliopsida</taxon>
        <taxon>Trochodendrales</taxon>
        <taxon>Trochodendraceae</taxon>
        <taxon>Tetracentron</taxon>
    </lineage>
</organism>
<gene>
    <name evidence="7" type="ORF">HHK36_026798</name>
</gene>
<feature type="domain" description="Jacalin-type lectin" evidence="6">
    <location>
        <begin position="384"/>
        <end position="524"/>
    </location>
</feature>
<dbReference type="OMA" id="RTIYICE"/>
<comment type="similarity">
    <text evidence="1">Belongs to the jacalin lectin family.</text>
</comment>
<dbReference type="InterPro" id="IPR050905">
    <property type="entry name" value="Plant_NBS-LRR"/>
</dbReference>
<dbReference type="Pfam" id="PF00931">
    <property type="entry name" value="NB-ARC"/>
    <property type="match status" value="1"/>
</dbReference>
<protein>
    <recommendedName>
        <fullName evidence="6">Jacalin-type lectin domain-containing protein</fullName>
    </recommendedName>
</protein>
<comment type="caution">
    <text evidence="7">The sequence shown here is derived from an EMBL/GenBank/DDBJ whole genome shotgun (WGS) entry which is preliminary data.</text>
</comment>
<keyword evidence="4" id="KW-0547">Nucleotide-binding</keyword>
<reference evidence="7 8" key="1">
    <citation type="submission" date="2020-04" db="EMBL/GenBank/DDBJ databases">
        <title>Plant Genome Project.</title>
        <authorList>
            <person name="Zhang R.-G."/>
        </authorList>
    </citation>
    <scope>NUCLEOTIDE SEQUENCE [LARGE SCALE GENOMIC DNA]</scope>
    <source>
        <strain evidence="7">YNK0</strain>
        <tissue evidence="7">Leaf</tissue>
    </source>
</reference>
<dbReference type="FunFam" id="2.100.10.30:FF:000001">
    <property type="entry name" value="Jacalin-related lectin 33"/>
    <property type="match status" value="1"/>
</dbReference>
<evidence type="ECO:0000256" key="2">
    <source>
        <dbReference type="ARBA" id="ARBA00022734"/>
    </source>
</evidence>
<dbReference type="FunFam" id="1.10.8.430:FF:000003">
    <property type="entry name" value="Probable disease resistance protein At5g66910"/>
    <property type="match status" value="1"/>
</dbReference>
<dbReference type="PANTHER" id="PTHR33463">
    <property type="entry name" value="NB-ARC DOMAIN-CONTAINING PROTEIN-RELATED"/>
    <property type="match status" value="1"/>
</dbReference>
<dbReference type="SMART" id="SM00915">
    <property type="entry name" value="Jacalin"/>
    <property type="match status" value="1"/>
</dbReference>
<accession>A0A834YLE1</accession>
<dbReference type="EMBL" id="JABCRI010000020">
    <property type="protein sequence ID" value="KAF8388132.1"/>
    <property type="molecule type" value="Genomic_DNA"/>
</dbReference>
<dbReference type="SUPFAM" id="SSF52540">
    <property type="entry name" value="P-loop containing nucleoside triphosphate hydrolases"/>
    <property type="match status" value="1"/>
</dbReference>
<dbReference type="Gene3D" id="1.10.8.430">
    <property type="entry name" value="Helical domain of apoptotic protease-activating factors"/>
    <property type="match status" value="1"/>
</dbReference>
<evidence type="ECO:0000256" key="5">
    <source>
        <dbReference type="SAM" id="Coils"/>
    </source>
</evidence>
<keyword evidence="5" id="KW-0175">Coiled coil</keyword>
<keyword evidence="8" id="KW-1185">Reference proteome</keyword>
<dbReference type="OrthoDB" id="664960at2759"/>
<keyword evidence="2" id="KW-0430">Lectin</keyword>
<name>A0A834YLE1_TETSI</name>
<dbReference type="CDD" id="cd09612">
    <property type="entry name" value="Jacalin"/>
    <property type="match status" value="1"/>
</dbReference>
<evidence type="ECO:0000313" key="8">
    <source>
        <dbReference type="Proteomes" id="UP000655225"/>
    </source>
</evidence>
<dbReference type="GO" id="GO:0006952">
    <property type="term" value="P:defense response"/>
    <property type="evidence" value="ECO:0007669"/>
    <property type="project" value="UniProtKB-KW"/>
</dbReference>
<dbReference type="GO" id="GO:0043531">
    <property type="term" value="F:ADP binding"/>
    <property type="evidence" value="ECO:0007669"/>
    <property type="project" value="InterPro"/>
</dbReference>
<dbReference type="GO" id="GO:0030246">
    <property type="term" value="F:carbohydrate binding"/>
    <property type="evidence" value="ECO:0007669"/>
    <property type="project" value="UniProtKB-KW"/>
</dbReference>
<dbReference type="Proteomes" id="UP000655225">
    <property type="component" value="Unassembled WGS sequence"/>
</dbReference>
<dbReference type="AlphaFoldDB" id="A0A834YLE1"/>
<dbReference type="PRINTS" id="PR00364">
    <property type="entry name" value="DISEASERSIST"/>
</dbReference>
<dbReference type="FunFam" id="3.40.50.300:FF:001091">
    <property type="entry name" value="Probable disease resistance protein At1g61300"/>
    <property type="match status" value="1"/>
</dbReference>
<evidence type="ECO:0000256" key="3">
    <source>
        <dbReference type="ARBA" id="ARBA00022821"/>
    </source>
</evidence>
<dbReference type="PANTHER" id="PTHR33463:SF220">
    <property type="entry name" value="NB-ARC DOMAIN-CONTAINING PROTEIN"/>
    <property type="match status" value="1"/>
</dbReference>
<feature type="coiled-coil region" evidence="5">
    <location>
        <begin position="25"/>
        <end position="59"/>
    </location>
</feature>
<dbReference type="Gene3D" id="3.40.50.300">
    <property type="entry name" value="P-loop containing nucleotide triphosphate hydrolases"/>
    <property type="match status" value="1"/>
</dbReference>
<sequence>MDLVSPIINIISKVWDCGARRTIYICELEENLNSLRSEMRKLRSERDEVKRKVVEAEEKQMKCREPVETWLQMVEEMEVEVELVINEGSQQISKMCLAGCCPKNCCSSYKIGKIVVEKRIAVTKLITEGNFSEVADPLTLTKVEEMPSRPMVGMDSMLENVWKCLTEEDEVGIIGIYGMRGVGKTSLLKKINNEFLHRRTLGFDVVIWVDVSKESYMKKVQKDIGDRLGLKLSEDETHPQEAARARVIFNVLSKKRFVVLLDDIWTRVDFDDVGIPRPDGQNKSKVVFTTESEAVSLRMLPQKNFKIECLGWNEAWDLFKKTVGKEALNSHHQIPELAARVALECDGLPPALVTIGETMASKKAPHEWNDAIKQLRKSASEEEAISMGPWGGGGGTYWSHNAKGGITQITITHGAGIDSLNFKTHDKGDLKFGGDGAPNTSRIDFDWPHEYLTSISGSYGTVYINGKGLIVVTSLRLITNKREFGPFGLEVGTPFSLSMKGGMIVGFHGRAGIFMDAIGVSVKPMKYLLVEDSSIKEALGWA</sequence>
<keyword evidence="3" id="KW-0611">Plant defense</keyword>
<evidence type="ECO:0000256" key="4">
    <source>
        <dbReference type="ARBA" id="ARBA00022840"/>
    </source>
</evidence>
<dbReference type="InterPro" id="IPR042197">
    <property type="entry name" value="Apaf_helical"/>
</dbReference>
<evidence type="ECO:0000259" key="6">
    <source>
        <dbReference type="PROSITE" id="PS51752"/>
    </source>
</evidence>
<dbReference type="InterPro" id="IPR036404">
    <property type="entry name" value="Jacalin-like_lectin_dom_sf"/>
</dbReference>
<evidence type="ECO:0000313" key="7">
    <source>
        <dbReference type="EMBL" id="KAF8388132.1"/>
    </source>
</evidence>
<dbReference type="GO" id="GO:0005524">
    <property type="term" value="F:ATP binding"/>
    <property type="evidence" value="ECO:0007669"/>
    <property type="project" value="UniProtKB-KW"/>
</dbReference>
<dbReference type="InterPro" id="IPR033734">
    <property type="entry name" value="Jacalin-like_lectin_dom_plant"/>
</dbReference>
<dbReference type="InterPro" id="IPR003593">
    <property type="entry name" value="AAA+_ATPase"/>
</dbReference>
<dbReference type="SMART" id="SM00382">
    <property type="entry name" value="AAA"/>
    <property type="match status" value="1"/>
</dbReference>
<dbReference type="InterPro" id="IPR001229">
    <property type="entry name" value="Jacalin-like_lectin_dom"/>
</dbReference>
<dbReference type="InterPro" id="IPR027417">
    <property type="entry name" value="P-loop_NTPase"/>
</dbReference>
<dbReference type="Pfam" id="PF01419">
    <property type="entry name" value="Jacalin"/>
    <property type="match status" value="1"/>
</dbReference>
<keyword evidence="4" id="KW-0067">ATP-binding</keyword>